<gene>
    <name evidence="1" type="ORF">M9H77_16704</name>
</gene>
<dbReference type="EMBL" id="CM044704">
    <property type="protein sequence ID" value="KAI5666851.1"/>
    <property type="molecule type" value="Genomic_DNA"/>
</dbReference>
<protein>
    <submittedName>
        <fullName evidence="1">Uncharacterized protein</fullName>
    </submittedName>
</protein>
<reference evidence="2" key="1">
    <citation type="journal article" date="2023" name="Nat. Plants">
        <title>Single-cell RNA sequencing provides a high-resolution roadmap for understanding the multicellular compartmentation of specialized metabolism.</title>
        <authorList>
            <person name="Sun S."/>
            <person name="Shen X."/>
            <person name="Li Y."/>
            <person name="Li Y."/>
            <person name="Wang S."/>
            <person name="Li R."/>
            <person name="Zhang H."/>
            <person name="Shen G."/>
            <person name="Guo B."/>
            <person name="Wei J."/>
            <person name="Xu J."/>
            <person name="St-Pierre B."/>
            <person name="Chen S."/>
            <person name="Sun C."/>
        </authorList>
    </citation>
    <scope>NUCLEOTIDE SEQUENCE [LARGE SCALE GENOMIC DNA]</scope>
</reference>
<evidence type="ECO:0000313" key="2">
    <source>
        <dbReference type="Proteomes" id="UP001060085"/>
    </source>
</evidence>
<dbReference type="Proteomes" id="UP001060085">
    <property type="component" value="Linkage Group LG04"/>
</dbReference>
<proteinExistence type="predicted"/>
<sequence>MEDWVEGYIKDHMRNSNGMKLGMTMILELKKVDILSGTRTLWWILWRRQQEDKALDKINSTKNFPKSQVSSISSFQNKMSGLVGQSYFRFQNKTSSLDSLNFMGELQSNANKEETGTRKDLLPRERIKQALEASPIYLSQGEPYSKQH</sequence>
<evidence type="ECO:0000313" key="1">
    <source>
        <dbReference type="EMBL" id="KAI5666851.1"/>
    </source>
</evidence>
<comment type="caution">
    <text evidence="1">The sequence shown here is derived from an EMBL/GenBank/DDBJ whole genome shotgun (WGS) entry which is preliminary data.</text>
</comment>
<keyword evidence="2" id="KW-1185">Reference proteome</keyword>
<accession>A0ACC0B2I5</accession>
<name>A0ACC0B2I5_CATRO</name>
<organism evidence="1 2">
    <name type="scientific">Catharanthus roseus</name>
    <name type="common">Madagascar periwinkle</name>
    <name type="synonym">Vinca rosea</name>
    <dbReference type="NCBI Taxonomy" id="4058"/>
    <lineage>
        <taxon>Eukaryota</taxon>
        <taxon>Viridiplantae</taxon>
        <taxon>Streptophyta</taxon>
        <taxon>Embryophyta</taxon>
        <taxon>Tracheophyta</taxon>
        <taxon>Spermatophyta</taxon>
        <taxon>Magnoliopsida</taxon>
        <taxon>eudicotyledons</taxon>
        <taxon>Gunneridae</taxon>
        <taxon>Pentapetalae</taxon>
        <taxon>asterids</taxon>
        <taxon>lamiids</taxon>
        <taxon>Gentianales</taxon>
        <taxon>Apocynaceae</taxon>
        <taxon>Rauvolfioideae</taxon>
        <taxon>Vinceae</taxon>
        <taxon>Catharanthinae</taxon>
        <taxon>Catharanthus</taxon>
    </lineage>
</organism>